<proteinExistence type="inferred from homology"/>
<evidence type="ECO:0000256" key="2">
    <source>
        <dbReference type="ARBA" id="ARBA00022737"/>
    </source>
</evidence>
<feature type="region of interest" description="Disordered" evidence="9">
    <location>
        <begin position="534"/>
        <end position="557"/>
    </location>
</feature>
<dbReference type="PANTHER" id="PTHR11728:SF1">
    <property type="entry name" value="GLYCEROL-3-PHOSPHATE DEHYDROGENASE [NAD(+)] 2, CHLOROPLASTIC"/>
    <property type="match status" value="1"/>
</dbReference>
<dbReference type="InterPro" id="IPR011128">
    <property type="entry name" value="G3P_DH_NAD-dep_N"/>
</dbReference>
<dbReference type="InterPro" id="IPR006168">
    <property type="entry name" value="G3P_DH_NAD-dep"/>
</dbReference>
<evidence type="ECO:0000259" key="11">
    <source>
        <dbReference type="Pfam" id="PF07479"/>
    </source>
</evidence>
<dbReference type="NCBIfam" id="NF000940">
    <property type="entry name" value="PRK00094.1-2"/>
    <property type="match status" value="1"/>
</dbReference>
<keyword evidence="2" id="KW-0677">Repeat</keyword>
<dbReference type="AlphaFoldDB" id="A0A812QF90"/>
<dbReference type="Gene3D" id="3.40.50.720">
    <property type="entry name" value="NAD(P)-binding Rossmann-like Domain"/>
    <property type="match status" value="1"/>
</dbReference>
<evidence type="ECO:0000256" key="7">
    <source>
        <dbReference type="RuleBase" id="RU000437"/>
    </source>
</evidence>
<protein>
    <recommendedName>
        <fullName evidence="8">Glycerol-3-phosphate dehydrogenase [NAD(+)]</fullName>
        <ecNumber evidence="8">1.1.1.8</ecNumber>
    </recommendedName>
</protein>
<dbReference type="InterPro" id="IPR013328">
    <property type="entry name" value="6PGD_dom2"/>
</dbReference>
<evidence type="ECO:0000256" key="6">
    <source>
        <dbReference type="PROSITE-ProRule" id="PRU00708"/>
    </source>
</evidence>
<dbReference type="NCBIfam" id="NF000942">
    <property type="entry name" value="PRK00094.1-4"/>
    <property type="match status" value="1"/>
</dbReference>
<dbReference type="PANTHER" id="PTHR11728">
    <property type="entry name" value="GLYCEROL-3-PHOSPHATE DEHYDROGENASE"/>
    <property type="match status" value="1"/>
</dbReference>
<feature type="domain" description="Glycerol-3-phosphate dehydrogenase NAD-dependent C-terminal" evidence="11">
    <location>
        <begin position="164"/>
        <end position="302"/>
    </location>
</feature>
<dbReference type="SUPFAM" id="SSF48179">
    <property type="entry name" value="6-phosphogluconate dehydrogenase C-terminal domain-like"/>
    <property type="match status" value="1"/>
</dbReference>
<dbReference type="PRINTS" id="PR00077">
    <property type="entry name" value="GPDHDRGNASE"/>
</dbReference>
<dbReference type="OrthoDB" id="10263760at2759"/>
<dbReference type="EMBL" id="CAJNDS010002197">
    <property type="protein sequence ID" value="CAE7368082.1"/>
    <property type="molecule type" value="Genomic_DNA"/>
</dbReference>
<comment type="similarity">
    <text evidence="1 7">Belongs to the NAD-dependent glycerol-3-phosphate dehydrogenase family.</text>
</comment>
<keyword evidence="14" id="KW-1185">Reference proteome</keyword>
<dbReference type="EC" id="1.1.1.8" evidence="8"/>
<keyword evidence="3 7" id="KW-0560">Oxidoreductase</keyword>
<reference evidence="13" key="1">
    <citation type="submission" date="2021-02" db="EMBL/GenBank/DDBJ databases">
        <authorList>
            <person name="Dougan E. K."/>
            <person name="Rhodes N."/>
            <person name="Thang M."/>
            <person name="Chan C."/>
        </authorList>
    </citation>
    <scope>NUCLEOTIDE SEQUENCE</scope>
</reference>
<dbReference type="Gene3D" id="1.10.1040.10">
    <property type="entry name" value="N-(1-d-carboxylethyl)-l-norvaline Dehydrogenase, domain 2"/>
    <property type="match status" value="1"/>
</dbReference>
<dbReference type="HAMAP" id="MF_00394">
    <property type="entry name" value="NAD_Glyc3P_dehydrog"/>
    <property type="match status" value="1"/>
</dbReference>
<sequence length="557" mass="59269">MAMVAARAGHDVVLYCRQEEQASSITLKHRNPRALSEFELPPNLRATTSLPEAIEGSALIIHGLPAQGTPKFLAEHRELIPAEVPVCITSKGLYLPTKQLLGDAICSEMGRSQCLAYLSGPSFAKELMMKQPTAVVVACADLPMAEKIQCMLSTLFFRVYTTTDVVGVQLGGALKNPLAIGAGMIEGRGLGINTMAAYVTKAQLELQKLATAMGGDAATISGLSGVGDLMLTAFGSLSRNRTTGVRLAKGDKLEDILQEMTVEGVPTAAVAVCYADQCDLELPVFRTVAAILDGSMQMENALVALMGRPLRQEQEWALALHLLRSMVRLQVEANSFSYNAAVTACERGSQLKTALSLLQEMDEEAVSKDTITYSTAIFACEEGAHWQTALALLEEMTSGSVPKNAITFNSAVSTCGAAAQWKAAFFLFREMQASALQPTAVSFAAVIASCPGGEWARALALLAEMVVAQAASTLAYAAIIEACAGEERWLQAGLQRYVSDVAHVALMIVQESKAFWTKKNHARSLLCPPPESGLPVSGAEGDGASHPRSVATTSRVR</sequence>
<dbReference type="Pfam" id="PF07479">
    <property type="entry name" value="NAD_Gly3P_dh_C"/>
    <property type="match status" value="1"/>
</dbReference>
<dbReference type="InterPro" id="IPR036291">
    <property type="entry name" value="NAD(P)-bd_dom_sf"/>
</dbReference>
<name>A0A812QF90_9DINO</name>
<dbReference type="GO" id="GO:0005829">
    <property type="term" value="C:cytosol"/>
    <property type="evidence" value="ECO:0007669"/>
    <property type="project" value="TreeGrafter"/>
</dbReference>
<dbReference type="GO" id="GO:0005975">
    <property type="term" value="P:carbohydrate metabolic process"/>
    <property type="evidence" value="ECO:0007669"/>
    <property type="project" value="InterPro"/>
</dbReference>
<feature type="domain" description="PROP1-like PPR" evidence="12">
    <location>
        <begin position="337"/>
        <end position="504"/>
    </location>
</feature>
<evidence type="ECO:0000256" key="5">
    <source>
        <dbReference type="ARBA" id="ARBA00048683"/>
    </source>
</evidence>
<dbReference type="InterPro" id="IPR002885">
    <property type="entry name" value="PPR_rpt"/>
</dbReference>
<dbReference type="GO" id="GO:0051287">
    <property type="term" value="F:NAD binding"/>
    <property type="evidence" value="ECO:0007669"/>
    <property type="project" value="UniProtKB-UniRule"/>
</dbReference>
<dbReference type="FunFam" id="3.40.50.720:FF:000019">
    <property type="entry name" value="Glycerol-3-phosphate dehydrogenase [NAD(P)+]"/>
    <property type="match status" value="1"/>
</dbReference>
<dbReference type="Pfam" id="PF01210">
    <property type="entry name" value="NAD_Gly3P_dh_N"/>
    <property type="match status" value="1"/>
</dbReference>
<comment type="catalytic activity">
    <reaction evidence="5 8">
        <text>sn-glycerol 3-phosphate + NAD(+) = dihydroxyacetone phosphate + NADH + H(+)</text>
        <dbReference type="Rhea" id="RHEA:11092"/>
        <dbReference type="ChEBI" id="CHEBI:15378"/>
        <dbReference type="ChEBI" id="CHEBI:57540"/>
        <dbReference type="ChEBI" id="CHEBI:57597"/>
        <dbReference type="ChEBI" id="CHEBI:57642"/>
        <dbReference type="ChEBI" id="CHEBI:57945"/>
        <dbReference type="EC" id="1.1.1.8"/>
    </reaction>
</comment>
<dbReference type="InterPro" id="IPR008927">
    <property type="entry name" value="6-PGluconate_DH-like_C_sf"/>
</dbReference>
<dbReference type="InterPro" id="IPR011990">
    <property type="entry name" value="TPR-like_helical_dom_sf"/>
</dbReference>
<dbReference type="Gene3D" id="1.25.40.10">
    <property type="entry name" value="Tetratricopeptide repeat domain"/>
    <property type="match status" value="1"/>
</dbReference>
<comment type="caution">
    <text evidence="13">The sequence shown here is derived from an EMBL/GenBank/DDBJ whole genome shotgun (WGS) entry which is preliminary data.</text>
</comment>
<evidence type="ECO:0000256" key="4">
    <source>
        <dbReference type="ARBA" id="ARBA00023027"/>
    </source>
</evidence>
<dbReference type="InterPro" id="IPR033443">
    <property type="entry name" value="PROP1-like_PPR_dom"/>
</dbReference>
<feature type="repeat" description="PPR" evidence="6">
    <location>
        <begin position="404"/>
        <end position="438"/>
    </location>
</feature>
<evidence type="ECO:0000256" key="3">
    <source>
        <dbReference type="ARBA" id="ARBA00023002"/>
    </source>
</evidence>
<evidence type="ECO:0000256" key="9">
    <source>
        <dbReference type="SAM" id="MobiDB-lite"/>
    </source>
</evidence>
<evidence type="ECO:0000313" key="13">
    <source>
        <dbReference type="EMBL" id="CAE7368082.1"/>
    </source>
</evidence>
<dbReference type="Pfam" id="PF17177">
    <property type="entry name" value="PPR_long"/>
    <property type="match status" value="1"/>
</dbReference>
<dbReference type="InterPro" id="IPR006109">
    <property type="entry name" value="G3P_DH_NAD-dep_C"/>
</dbReference>
<gene>
    <name evidence="13" type="primary">gpsA</name>
    <name evidence="13" type="ORF">SNAT2548_LOCUS20023</name>
</gene>
<keyword evidence="4 7" id="KW-0520">NAD</keyword>
<feature type="domain" description="Glycerol-3-phosphate dehydrogenase NAD-dependent N-terminal" evidence="10">
    <location>
        <begin position="1"/>
        <end position="142"/>
    </location>
</feature>
<dbReference type="Proteomes" id="UP000604046">
    <property type="component" value="Unassembled WGS sequence"/>
</dbReference>
<feature type="repeat" description="PPR" evidence="6">
    <location>
        <begin position="334"/>
        <end position="368"/>
    </location>
</feature>
<evidence type="ECO:0000256" key="1">
    <source>
        <dbReference type="ARBA" id="ARBA00011009"/>
    </source>
</evidence>
<organism evidence="13 14">
    <name type="scientific">Symbiodinium natans</name>
    <dbReference type="NCBI Taxonomy" id="878477"/>
    <lineage>
        <taxon>Eukaryota</taxon>
        <taxon>Sar</taxon>
        <taxon>Alveolata</taxon>
        <taxon>Dinophyceae</taxon>
        <taxon>Suessiales</taxon>
        <taxon>Symbiodiniaceae</taxon>
        <taxon>Symbiodinium</taxon>
    </lineage>
</organism>
<evidence type="ECO:0000256" key="8">
    <source>
        <dbReference type="RuleBase" id="RU361243"/>
    </source>
</evidence>
<evidence type="ECO:0000259" key="12">
    <source>
        <dbReference type="Pfam" id="PF17177"/>
    </source>
</evidence>
<dbReference type="SUPFAM" id="SSF51735">
    <property type="entry name" value="NAD(P)-binding Rossmann-fold domains"/>
    <property type="match status" value="1"/>
</dbReference>
<dbReference type="GO" id="GO:0141152">
    <property type="term" value="F:glycerol-3-phosphate dehydrogenase (NAD+) activity"/>
    <property type="evidence" value="ECO:0007669"/>
    <property type="project" value="UniProtKB-UniRule"/>
</dbReference>
<dbReference type="PROSITE" id="PS51375">
    <property type="entry name" value="PPR"/>
    <property type="match status" value="2"/>
</dbReference>
<evidence type="ECO:0000259" key="10">
    <source>
        <dbReference type="Pfam" id="PF01210"/>
    </source>
</evidence>
<dbReference type="GO" id="GO:0046168">
    <property type="term" value="P:glycerol-3-phosphate catabolic process"/>
    <property type="evidence" value="ECO:0007669"/>
    <property type="project" value="UniProtKB-UniRule"/>
</dbReference>
<evidence type="ECO:0000313" key="14">
    <source>
        <dbReference type="Proteomes" id="UP000604046"/>
    </source>
</evidence>
<accession>A0A812QF90</accession>